<organism evidence="2 3">
    <name type="scientific">Heterotrigona itama</name>
    <dbReference type="NCBI Taxonomy" id="395501"/>
    <lineage>
        <taxon>Eukaryota</taxon>
        <taxon>Metazoa</taxon>
        <taxon>Ecdysozoa</taxon>
        <taxon>Arthropoda</taxon>
        <taxon>Hexapoda</taxon>
        <taxon>Insecta</taxon>
        <taxon>Pterygota</taxon>
        <taxon>Neoptera</taxon>
        <taxon>Endopterygota</taxon>
        <taxon>Hymenoptera</taxon>
        <taxon>Apocrita</taxon>
        <taxon>Aculeata</taxon>
        <taxon>Apoidea</taxon>
        <taxon>Anthophila</taxon>
        <taxon>Apidae</taxon>
        <taxon>Heterotrigona</taxon>
    </lineage>
</organism>
<evidence type="ECO:0000313" key="2">
    <source>
        <dbReference type="EMBL" id="CAD1476441.1"/>
    </source>
</evidence>
<comment type="caution">
    <text evidence="2">The sequence shown here is derived from an EMBL/GenBank/DDBJ whole genome shotgun (WGS) entry which is preliminary data.</text>
</comment>
<evidence type="ECO:0000313" key="3">
    <source>
        <dbReference type="Proteomes" id="UP000752696"/>
    </source>
</evidence>
<evidence type="ECO:0000256" key="1">
    <source>
        <dbReference type="SAM" id="MobiDB-lite"/>
    </source>
</evidence>
<protein>
    <submittedName>
        <fullName evidence="2">Uncharacterized protein</fullName>
    </submittedName>
</protein>
<accession>A0A6V7HBU2</accession>
<dbReference type="EMBL" id="CAJDYZ010009361">
    <property type="protein sequence ID" value="CAD1476441.1"/>
    <property type="molecule type" value="Genomic_DNA"/>
</dbReference>
<reference evidence="2" key="1">
    <citation type="submission" date="2020-07" db="EMBL/GenBank/DDBJ databases">
        <authorList>
            <person name="Nazaruddin N."/>
        </authorList>
    </citation>
    <scope>NUCLEOTIDE SEQUENCE</scope>
</reference>
<feature type="non-terminal residue" evidence="2">
    <location>
        <position position="1"/>
    </location>
</feature>
<dbReference type="AlphaFoldDB" id="A0A6V7HBU2"/>
<proteinExistence type="predicted"/>
<name>A0A6V7HBU2_9HYME</name>
<sequence>RVLQTDESPTDLMKLNHGRWRPHPDTQLVTRPSSKFQFSSLYYSE</sequence>
<feature type="region of interest" description="Disordered" evidence="1">
    <location>
        <begin position="1"/>
        <end position="28"/>
    </location>
</feature>
<keyword evidence="3" id="KW-1185">Reference proteome</keyword>
<gene>
    <name evidence="2" type="ORF">MHI_LOCUS645043</name>
</gene>
<dbReference type="Proteomes" id="UP000752696">
    <property type="component" value="Unassembled WGS sequence"/>
</dbReference>
<feature type="non-terminal residue" evidence="2">
    <location>
        <position position="45"/>
    </location>
</feature>